<evidence type="ECO:0000313" key="8">
    <source>
        <dbReference type="Proteomes" id="UP001596337"/>
    </source>
</evidence>
<dbReference type="PANTHER" id="PTHR47737">
    <property type="entry name" value="GLYCINE BETAINE/PROLINE BETAINE TRANSPORT SYSTEM PERMEASE PROTEIN PROW"/>
    <property type="match status" value="1"/>
</dbReference>
<keyword evidence="2" id="KW-0813">Transport</keyword>
<feature type="signal peptide" evidence="5">
    <location>
        <begin position="1"/>
        <end position="24"/>
    </location>
</feature>
<keyword evidence="5" id="KW-0732">Signal</keyword>
<dbReference type="Gene3D" id="3.40.190.100">
    <property type="entry name" value="Glycine betaine-binding periplasmic protein, domain 2"/>
    <property type="match status" value="1"/>
</dbReference>
<comment type="subcellular location">
    <subcellularLocation>
        <location evidence="1">Cell membrane</location>
    </subcellularLocation>
</comment>
<dbReference type="RefSeq" id="WP_345392909.1">
    <property type="nucleotide sequence ID" value="NZ_BAABLA010000013.1"/>
</dbReference>
<name>A0ABW2C301_9PSEU</name>
<keyword evidence="3" id="KW-1003">Cell membrane</keyword>
<sequence length="316" mass="34623">MMHIRRRRVVVSLCMALTAILASACGASQGFGSGDETGSTEVRLVQQPWEDLVVENQIVSQILDKLGYSAKIQELSVPLGAQALATGDADVYLGNWWPSQKSVFNKHLESGDVEVLGTLVTGTTYAPAVPKFVADEHGIRSLADLASNADLFGAKFLGIEPGTPGNQYIQDAIDQNAYDLGDWQLVQSSTPAMLAEVERHVGKEKPVVFLGWEPHWMNVDWDLVYLDDPKQVWPGAGEIRVAANKNFAAENPNVSRFLSQISIDRDTASEWIYQLSKKNTPAEQIARNWLSENSDVVSKWLRGVKTADGTPAEEVA</sequence>
<dbReference type="InterPro" id="IPR017783">
    <property type="entry name" value="ABC_choline_sub-bd"/>
</dbReference>
<reference evidence="8" key="1">
    <citation type="journal article" date="2019" name="Int. J. Syst. Evol. Microbiol.">
        <title>The Global Catalogue of Microorganisms (GCM) 10K type strain sequencing project: providing services to taxonomists for standard genome sequencing and annotation.</title>
        <authorList>
            <consortium name="The Broad Institute Genomics Platform"/>
            <consortium name="The Broad Institute Genome Sequencing Center for Infectious Disease"/>
            <person name="Wu L."/>
            <person name="Ma J."/>
        </authorList>
    </citation>
    <scope>NUCLEOTIDE SEQUENCE [LARGE SCALE GENOMIC DNA]</scope>
    <source>
        <strain evidence="8">KCTC 32255</strain>
    </source>
</reference>
<dbReference type="SUPFAM" id="SSF53850">
    <property type="entry name" value="Periplasmic binding protein-like II"/>
    <property type="match status" value="1"/>
</dbReference>
<organism evidence="7 8">
    <name type="scientific">Haloechinothrix salitolerans</name>
    <dbReference type="NCBI Taxonomy" id="926830"/>
    <lineage>
        <taxon>Bacteria</taxon>
        <taxon>Bacillati</taxon>
        <taxon>Actinomycetota</taxon>
        <taxon>Actinomycetes</taxon>
        <taxon>Pseudonocardiales</taxon>
        <taxon>Pseudonocardiaceae</taxon>
        <taxon>Haloechinothrix</taxon>
    </lineage>
</organism>
<evidence type="ECO:0000256" key="2">
    <source>
        <dbReference type="ARBA" id="ARBA00022448"/>
    </source>
</evidence>
<dbReference type="CDD" id="cd13640">
    <property type="entry name" value="PBP2_ChoX"/>
    <property type="match status" value="1"/>
</dbReference>
<evidence type="ECO:0000256" key="4">
    <source>
        <dbReference type="ARBA" id="ARBA00023136"/>
    </source>
</evidence>
<gene>
    <name evidence="7" type="ORF">ACFQGD_17800</name>
</gene>
<keyword evidence="4" id="KW-0472">Membrane</keyword>
<evidence type="ECO:0000256" key="5">
    <source>
        <dbReference type="SAM" id="SignalP"/>
    </source>
</evidence>
<keyword evidence="8" id="KW-1185">Reference proteome</keyword>
<evidence type="ECO:0000259" key="6">
    <source>
        <dbReference type="Pfam" id="PF04069"/>
    </source>
</evidence>
<evidence type="ECO:0000256" key="3">
    <source>
        <dbReference type="ARBA" id="ARBA00022475"/>
    </source>
</evidence>
<comment type="caution">
    <text evidence="7">The sequence shown here is derived from an EMBL/GenBank/DDBJ whole genome shotgun (WGS) entry which is preliminary data.</text>
</comment>
<dbReference type="Gene3D" id="3.40.190.10">
    <property type="entry name" value="Periplasmic binding protein-like II"/>
    <property type="match status" value="1"/>
</dbReference>
<feature type="chain" id="PRO_5046557640" evidence="5">
    <location>
        <begin position="25"/>
        <end position="316"/>
    </location>
</feature>
<dbReference type="Pfam" id="PF04069">
    <property type="entry name" value="OpuAC"/>
    <property type="match status" value="1"/>
</dbReference>
<evidence type="ECO:0000256" key="1">
    <source>
        <dbReference type="ARBA" id="ARBA00004236"/>
    </source>
</evidence>
<dbReference type="InterPro" id="IPR007210">
    <property type="entry name" value="ABC_Gly_betaine_transp_sub-bd"/>
</dbReference>
<protein>
    <submittedName>
        <fullName evidence="7">ABC transporter substrate-binding protein</fullName>
    </submittedName>
</protein>
<proteinExistence type="predicted"/>
<dbReference type="EMBL" id="JBHSXX010000001">
    <property type="protein sequence ID" value="MFC6869000.1"/>
    <property type="molecule type" value="Genomic_DNA"/>
</dbReference>
<dbReference type="Proteomes" id="UP001596337">
    <property type="component" value="Unassembled WGS sequence"/>
</dbReference>
<accession>A0ABW2C301</accession>
<dbReference type="PROSITE" id="PS51257">
    <property type="entry name" value="PROKAR_LIPOPROTEIN"/>
    <property type="match status" value="1"/>
</dbReference>
<evidence type="ECO:0000313" key="7">
    <source>
        <dbReference type="EMBL" id="MFC6869000.1"/>
    </source>
</evidence>
<feature type="domain" description="ABC-type glycine betaine transport system substrate-binding" evidence="6">
    <location>
        <begin position="41"/>
        <end position="292"/>
    </location>
</feature>
<dbReference type="PANTHER" id="PTHR47737:SF1">
    <property type="entry name" value="GLYCINE BETAINE_PROLINE BETAINE TRANSPORT SYSTEM PERMEASE PROTEIN PROW"/>
    <property type="match status" value="1"/>
</dbReference>